<feature type="transmembrane region" description="Helical" evidence="11">
    <location>
        <begin position="1193"/>
        <end position="1215"/>
    </location>
</feature>
<dbReference type="Pfam" id="PF00005">
    <property type="entry name" value="ABC_tran"/>
    <property type="match status" value="2"/>
</dbReference>
<reference evidence="13 14" key="1">
    <citation type="journal article" date="2019" name="Appl. Microbiol. Biotechnol.">
        <title>Genome sequence of Isaria javanica and comparative genome analysis insights into family S53 peptidase evolution in fungal entomopathogens.</title>
        <authorList>
            <person name="Lin R."/>
            <person name="Zhang X."/>
            <person name="Xin B."/>
            <person name="Zou M."/>
            <person name="Gao Y."/>
            <person name="Qin F."/>
            <person name="Hu Q."/>
            <person name="Xie B."/>
            <person name="Cheng X."/>
        </authorList>
    </citation>
    <scope>NUCLEOTIDE SEQUENCE [LARGE SCALE GENOMIC DNA]</scope>
    <source>
        <strain evidence="13 14">IJ1G</strain>
    </source>
</reference>
<dbReference type="Pfam" id="PF12698">
    <property type="entry name" value="ABC2_membrane_3"/>
    <property type="match status" value="1"/>
</dbReference>
<accession>A0A545UT81</accession>
<dbReference type="PANTHER" id="PTHR19229:SF36">
    <property type="entry name" value="ATP-BINDING CASSETTE SUB-FAMILY A MEMBER 2"/>
    <property type="match status" value="1"/>
</dbReference>
<feature type="transmembrane region" description="Helical" evidence="11">
    <location>
        <begin position="838"/>
        <end position="859"/>
    </location>
</feature>
<keyword evidence="7" id="KW-0067">ATP-binding</keyword>
<feature type="transmembrane region" description="Helical" evidence="11">
    <location>
        <begin position="375"/>
        <end position="396"/>
    </location>
</feature>
<feature type="transmembrane region" description="Helical" evidence="11">
    <location>
        <begin position="25"/>
        <end position="43"/>
    </location>
</feature>
<evidence type="ECO:0000313" key="13">
    <source>
        <dbReference type="EMBL" id="TQV92671.1"/>
    </source>
</evidence>
<keyword evidence="5" id="KW-0677">Repeat</keyword>
<dbReference type="GO" id="GO:0140359">
    <property type="term" value="F:ABC-type transporter activity"/>
    <property type="evidence" value="ECO:0007669"/>
    <property type="project" value="InterPro"/>
</dbReference>
<evidence type="ECO:0000256" key="1">
    <source>
        <dbReference type="ARBA" id="ARBA00004141"/>
    </source>
</evidence>
<dbReference type="InterPro" id="IPR017871">
    <property type="entry name" value="ABC_transporter-like_CS"/>
</dbReference>
<evidence type="ECO:0000256" key="5">
    <source>
        <dbReference type="ARBA" id="ARBA00022737"/>
    </source>
</evidence>
<dbReference type="STRING" id="43265.A0A545UT81"/>
<gene>
    <name evidence="13" type="ORF">IF1G_08595</name>
</gene>
<dbReference type="GO" id="GO:0016020">
    <property type="term" value="C:membrane"/>
    <property type="evidence" value="ECO:0007669"/>
    <property type="project" value="UniProtKB-SubCell"/>
</dbReference>
<dbReference type="SUPFAM" id="SSF52540">
    <property type="entry name" value="P-loop containing nucleoside triphosphate hydrolases"/>
    <property type="match status" value="2"/>
</dbReference>
<feature type="transmembrane region" description="Helical" evidence="11">
    <location>
        <begin position="235"/>
        <end position="255"/>
    </location>
</feature>
<dbReference type="GO" id="GO:0016887">
    <property type="term" value="F:ATP hydrolysis activity"/>
    <property type="evidence" value="ECO:0007669"/>
    <property type="project" value="InterPro"/>
</dbReference>
<comment type="caution">
    <text evidence="13">The sequence shown here is derived from an EMBL/GenBank/DDBJ whole genome shotgun (WGS) entry which is preliminary data.</text>
</comment>
<feature type="transmembrane region" description="Helical" evidence="11">
    <location>
        <begin position="293"/>
        <end position="312"/>
    </location>
</feature>
<feature type="transmembrane region" description="Helical" evidence="11">
    <location>
        <begin position="319"/>
        <end position="341"/>
    </location>
</feature>
<feature type="transmembrane region" description="Helical" evidence="11">
    <location>
        <begin position="1115"/>
        <end position="1138"/>
    </location>
</feature>
<proteinExistence type="inferred from homology"/>
<feature type="domain" description="ABC transporter" evidence="12">
    <location>
        <begin position="1255"/>
        <end position="1483"/>
    </location>
</feature>
<evidence type="ECO:0000256" key="10">
    <source>
        <dbReference type="SAM" id="MobiDB-lite"/>
    </source>
</evidence>
<feature type="compositionally biased region" description="Low complexity" evidence="10">
    <location>
        <begin position="1530"/>
        <end position="1540"/>
    </location>
</feature>
<evidence type="ECO:0000256" key="3">
    <source>
        <dbReference type="ARBA" id="ARBA00022448"/>
    </source>
</evidence>
<protein>
    <submittedName>
        <fullName evidence="13">ABC transporter</fullName>
    </submittedName>
</protein>
<dbReference type="InterPro" id="IPR026082">
    <property type="entry name" value="ABCA"/>
</dbReference>
<keyword evidence="3" id="KW-0813">Transport</keyword>
<feature type="transmembrane region" description="Helical" evidence="11">
    <location>
        <begin position="416"/>
        <end position="437"/>
    </location>
</feature>
<keyword evidence="14" id="KW-1185">Reference proteome</keyword>
<keyword evidence="6" id="KW-0547">Nucleotide-binding</keyword>
<organism evidence="13 14">
    <name type="scientific">Cordyceps javanica</name>
    <dbReference type="NCBI Taxonomy" id="43265"/>
    <lineage>
        <taxon>Eukaryota</taxon>
        <taxon>Fungi</taxon>
        <taxon>Dikarya</taxon>
        <taxon>Ascomycota</taxon>
        <taxon>Pezizomycotina</taxon>
        <taxon>Sordariomycetes</taxon>
        <taxon>Hypocreomycetidae</taxon>
        <taxon>Hypocreales</taxon>
        <taxon>Cordycipitaceae</taxon>
        <taxon>Cordyceps</taxon>
    </lineage>
</organism>
<evidence type="ECO:0000313" key="14">
    <source>
        <dbReference type="Proteomes" id="UP000315783"/>
    </source>
</evidence>
<dbReference type="InterPro" id="IPR027417">
    <property type="entry name" value="P-loop_NTPase"/>
</dbReference>
<dbReference type="FunFam" id="3.40.50.300:FF:001345">
    <property type="entry name" value="Related to ABC transporter"/>
    <property type="match status" value="1"/>
</dbReference>
<evidence type="ECO:0000256" key="8">
    <source>
        <dbReference type="ARBA" id="ARBA00022989"/>
    </source>
</evidence>
<dbReference type="GO" id="GO:0005524">
    <property type="term" value="F:ATP binding"/>
    <property type="evidence" value="ECO:0007669"/>
    <property type="project" value="UniProtKB-KW"/>
</dbReference>
<dbReference type="InterPro" id="IPR003593">
    <property type="entry name" value="AAA+_ATPase"/>
</dbReference>
<dbReference type="InterPro" id="IPR013525">
    <property type="entry name" value="ABC2_TM"/>
</dbReference>
<evidence type="ECO:0000256" key="9">
    <source>
        <dbReference type="ARBA" id="ARBA00023136"/>
    </source>
</evidence>
<dbReference type="PROSITE" id="PS00211">
    <property type="entry name" value="ABC_TRANSPORTER_1"/>
    <property type="match status" value="2"/>
</dbReference>
<feature type="region of interest" description="Disordered" evidence="10">
    <location>
        <begin position="1530"/>
        <end position="1549"/>
    </location>
</feature>
<dbReference type="GO" id="GO:0005319">
    <property type="term" value="F:lipid transporter activity"/>
    <property type="evidence" value="ECO:0007669"/>
    <property type="project" value="TreeGrafter"/>
</dbReference>
<dbReference type="PANTHER" id="PTHR19229">
    <property type="entry name" value="ATP-BINDING CASSETTE TRANSPORTER SUBFAMILY A ABCA"/>
    <property type="match status" value="1"/>
</dbReference>
<dbReference type="InterPro" id="IPR003439">
    <property type="entry name" value="ABC_transporter-like_ATP-bd"/>
</dbReference>
<evidence type="ECO:0000256" key="4">
    <source>
        <dbReference type="ARBA" id="ARBA00022692"/>
    </source>
</evidence>
<name>A0A545UT81_9HYPO</name>
<feature type="transmembrane region" description="Helical" evidence="11">
    <location>
        <begin position="1008"/>
        <end position="1026"/>
    </location>
</feature>
<keyword evidence="9 11" id="KW-0472">Membrane</keyword>
<comment type="subcellular location">
    <subcellularLocation>
        <location evidence="1">Membrane</location>
        <topology evidence="1">Multi-pass membrane protein</topology>
    </subcellularLocation>
</comment>
<evidence type="ECO:0000259" key="12">
    <source>
        <dbReference type="PROSITE" id="PS50893"/>
    </source>
</evidence>
<sequence length="1611" mass="172896">MDLYRQISALRNKTLKIIIQRHFTSTLYSALVLPVIASLYLGLGQKFNHADDKYGIGSPQSIDSLADALGRATGGRDTVVLVNSGHAGGAIDTVLGAVADAVTSAGRNATRLGQESDIGYVCKGSIQATTRCFGAVVFHSSPDEGDGDGGGGGGGYWNYTLRGDGALGRSFRVDKSGSNAAEVYALPLQRAVDAAIARHEASASFPVATTHQYAYSALTEDERQAKVRREYQRTFINFLSVAFIMALIGVCYHMPGFIATEREIGMSQLIDAMMPVKARWHCQLARLLSHHNAFIITYLPGWIVAAVVNRILIWTNVSYGIVIPFFVLAGVAMTSMSLLGACFFRKAQLSGIITALVWLVLGIVAQAIPRPGTGTVAVLSLLFTPCNFVYFITYIARYEQEALPTDLLRAHPSSPWKLPGIVLWVFFAVQILAYPFLAAYLERTLHGVTTGTRQNAAPAANGSALPDAVQIRGMTKIYKPTLLRRLFSFVSPPRPEVVAVDSLTLTAKKGQILALLGANGSGKSTTLDAIAGISNFTSGDIAIDTTGGLGIAPQKNVLWGELTVEEHLRVFAQLKTPSNPATQEQIDSLIHAVGLRKKTKAMAKTLSGGQKRKLQLGLMLIGDSAVCCVDEVSSGIDPLSRRKIWDILLRERGSRTIIMTTHFLDEADLLADNIAILSKGRLRAQGSSVQLKDTFGSGYRVHVLNARHMMSRAPEVDGVDRRVSSNTITYVAASATLAASVIRTLEARGVPYKFSGPTIEDVFLNLAEEVNDHGMGAARAVPSADASEPKFSPSQSADAEEKPPSGQPLPLLHGRQLGLFRQIVVLLQKRFVILKTNWVPYLAAFLIPIVAAAVIHLLIKNLSAPGCSPRERSSDNKNTDFTDLLGSPFIVGGPSSTFSASAIAEVFKPIIPNLANSAGDHIKVVDSFDSFKTYIEDNRKNVTPAGLWLGQSGSTATLAYKLDDGVSMFTSTLGQSLLDSLLMNKTIATQYKPFDIAAAPSTGSGLQVIVYFALACSVIPGLFGLYPNSEKRNGVRALQYSSGARAFPVWAAHAIFDWSIMVVSMLIAAGIFAGTSSIWYNVGFLFPIFIFYVLAAILISYFVSLIMKSALATYAIASVIQGLGFAIYLIAYFFILLYSDPAETEKSVLIGHWVIAAIFPTGSLVRALMVALNVFSTTCDGFALRSNPGAMKAYGGPLVYLIVQCIFWFSMVVYFESSDGKYKTGKPQYSEDTDDPEVAAEEVRVDGPGEETDGLRVVHLTKAFGNMTAVDNVTFGVGHGEVFALLGPNGAGKSTTISLIRGDIAPSRLGGDVFVENASVTKNRPAARANLGVCPQFDAIDAMTVVEHLQHYARVRGIADVDQQVAAVLRAVGLEAYAGVMAHTLSGGNKRKLSLAIALTGNPSVILLDEPSSGLDAAAKRIMWRTLEAVVPGRSILLTTHSMEEADTLATRAGIMARRMLALGGTEQLCHKFGDTLHVHMVSRTAPHSSDEEMQQIQAWAMETFPGAQIEQETFHGQMRFSVPASSVPASSVPASASSGGATGSGSGSSSAIGQLLLILEENRERLGVAHHSVSPTTLNEVFLTIVGKYDVQEEGEAAPKKTPWWKKSLF</sequence>
<evidence type="ECO:0000256" key="11">
    <source>
        <dbReference type="SAM" id="Phobius"/>
    </source>
</evidence>
<evidence type="ECO:0000256" key="7">
    <source>
        <dbReference type="ARBA" id="ARBA00022840"/>
    </source>
</evidence>
<dbReference type="CDD" id="cd03263">
    <property type="entry name" value="ABC_subfamily_A"/>
    <property type="match status" value="2"/>
</dbReference>
<dbReference type="OrthoDB" id="8061355at2759"/>
<dbReference type="Gene3D" id="3.40.50.300">
    <property type="entry name" value="P-loop containing nucleotide triphosphate hydrolases"/>
    <property type="match status" value="2"/>
</dbReference>
<keyword evidence="8 11" id="KW-1133">Transmembrane helix</keyword>
<dbReference type="Proteomes" id="UP000315783">
    <property type="component" value="Unassembled WGS sequence"/>
</dbReference>
<dbReference type="SMART" id="SM00382">
    <property type="entry name" value="AAA"/>
    <property type="match status" value="2"/>
</dbReference>
<dbReference type="PROSITE" id="PS50893">
    <property type="entry name" value="ABC_TRANSPORTER_2"/>
    <property type="match status" value="2"/>
</dbReference>
<evidence type="ECO:0000256" key="6">
    <source>
        <dbReference type="ARBA" id="ARBA00022741"/>
    </source>
</evidence>
<dbReference type="EMBL" id="SPUK01000014">
    <property type="protein sequence ID" value="TQV92671.1"/>
    <property type="molecule type" value="Genomic_DNA"/>
</dbReference>
<keyword evidence="4 11" id="KW-0812">Transmembrane</keyword>
<evidence type="ECO:0000256" key="2">
    <source>
        <dbReference type="ARBA" id="ARBA00008869"/>
    </source>
</evidence>
<feature type="transmembrane region" description="Helical" evidence="11">
    <location>
        <begin position="347"/>
        <end position="368"/>
    </location>
</feature>
<feature type="domain" description="ABC transporter" evidence="12">
    <location>
        <begin position="469"/>
        <end position="704"/>
    </location>
</feature>
<comment type="similarity">
    <text evidence="2">Belongs to the ABC transporter superfamily. ABCA family.</text>
</comment>
<feature type="region of interest" description="Disordered" evidence="10">
    <location>
        <begin position="778"/>
        <end position="808"/>
    </location>
</feature>
<feature type="transmembrane region" description="Helical" evidence="11">
    <location>
        <begin position="1047"/>
        <end position="1072"/>
    </location>
</feature>
<feature type="transmembrane region" description="Helical" evidence="11">
    <location>
        <begin position="1078"/>
        <end position="1103"/>
    </location>
</feature>
<feature type="transmembrane region" description="Helical" evidence="11">
    <location>
        <begin position="1150"/>
        <end position="1172"/>
    </location>
</feature>